<dbReference type="NCBIfam" id="TIGR04057">
    <property type="entry name" value="SusC_RagA_signa"/>
    <property type="match status" value="1"/>
</dbReference>
<dbReference type="EMBL" id="WRXO01000002">
    <property type="protein sequence ID" value="MVT41106.1"/>
    <property type="molecule type" value="Genomic_DNA"/>
</dbReference>
<dbReference type="SUPFAM" id="SSF56935">
    <property type="entry name" value="Porins"/>
    <property type="match status" value="1"/>
</dbReference>
<dbReference type="InterPro" id="IPR023997">
    <property type="entry name" value="TonB-dep_OMP_SusC/RagA_CS"/>
</dbReference>
<dbReference type="InterPro" id="IPR012910">
    <property type="entry name" value="Plug_dom"/>
</dbReference>
<evidence type="ECO:0000313" key="9">
    <source>
        <dbReference type="EMBL" id="MVT41106.1"/>
    </source>
</evidence>
<protein>
    <submittedName>
        <fullName evidence="9">SusC/RagA family TonB-linked outer membrane protein</fullName>
    </submittedName>
</protein>
<comment type="subcellular location">
    <subcellularLocation>
        <location evidence="1 7">Cell outer membrane</location>
        <topology evidence="1 7">Multi-pass membrane protein</topology>
    </subcellularLocation>
</comment>
<dbReference type="InterPro" id="IPR008969">
    <property type="entry name" value="CarboxyPept-like_regulatory"/>
</dbReference>
<dbReference type="Gene3D" id="2.170.130.10">
    <property type="entry name" value="TonB-dependent receptor, plug domain"/>
    <property type="match status" value="1"/>
</dbReference>
<keyword evidence="10" id="KW-1185">Reference proteome</keyword>
<dbReference type="InterPro" id="IPR037066">
    <property type="entry name" value="Plug_dom_sf"/>
</dbReference>
<evidence type="ECO:0000256" key="5">
    <source>
        <dbReference type="ARBA" id="ARBA00023136"/>
    </source>
</evidence>
<proteinExistence type="inferred from homology"/>
<dbReference type="InterPro" id="IPR011662">
    <property type="entry name" value="Secretin/TonB_short_N"/>
</dbReference>
<dbReference type="RefSeq" id="WP_157299719.1">
    <property type="nucleotide sequence ID" value="NZ_WRXO01000002.1"/>
</dbReference>
<dbReference type="AlphaFoldDB" id="A0A6N8J9X0"/>
<dbReference type="Proteomes" id="UP000468388">
    <property type="component" value="Unassembled WGS sequence"/>
</dbReference>
<evidence type="ECO:0000256" key="7">
    <source>
        <dbReference type="PROSITE-ProRule" id="PRU01360"/>
    </source>
</evidence>
<dbReference type="InterPro" id="IPR039426">
    <property type="entry name" value="TonB-dep_rcpt-like"/>
</dbReference>
<dbReference type="OrthoDB" id="9768177at2"/>
<evidence type="ECO:0000256" key="3">
    <source>
        <dbReference type="ARBA" id="ARBA00022452"/>
    </source>
</evidence>
<dbReference type="Pfam" id="PF07715">
    <property type="entry name" value="Plug"/>
    <property type="match status" value="1"/>
</dbReference>
<dbReference type="Gene3D" id="2.40.170.20">
    <property type="entry name" value="TonB-dependent receptor, beta-barrel domain"/>
    <property type="match status" value="1"/>
</dbReference>
<evidence type="ECO:0000313" key="10">
    <source>
        <dbReference type="Proteomes" id="UP000468388"/>
    </source>
</evidence>
<dbReference type="SMART" id="SM00965">
    <property type="entry name" value="STN"/>
    <property type="match status" value="1"/>
</dbReference>
<evidence type="ECO:0000259" key="8">
    <source>
        <dbReference type="SMART" id="SM00965"/>
    </source>
</evidence>
<sequence length="1095" mass="119344">MMKNVSGSGIRSRGRSCLLFVLFTLMHLPASARQGGITLDLRNTAITKVFSAIEKQSGYGFIYNEGAVRAITVDIQVKNAPLTTVMETVLNNQPFSYYISGKNIVITPRPNNNNTPQADSLIDISGMVMSADGGTLAGASIKVKNSTLATYTNSKGSFILSGVSHNAVMIISFLGFAEQQHKVAAKMVILLQPVTSELKGVTINKGYYTEQRQLSTGAVSSISSKEIEKQPVGNVMQALEGRIPGMVVSQTSGVPGARLNIQVRGRTNFDKDITSDQALVIVDGVPMAGANDRMNNISGPFGVVTGEGLSALAGINTADIESIDVLKDADATAIYGSRGANGVVLITTKKGKAGQMKIDANVYAGVSRVTRMATMLNTEQYLAMRKEAFANDNITKTNANAADLLLFDQTRYTDFGKMFAGDAAAATDAQVNVSGGNMATQYRMGAGYHKEGTVWPGDFSSDRLSLNFNTYTTSANKKFSAGLSGMYSMSKSNLLAVDLASAILLPPNFQIYDTAGNLAWNEGGYNNGRDNPMSQLKQKYLANMNNLNVNLLLNYNVLNGLVLRSSIGYNYTATDDKRMTPMSAQNPSKSNLAGAAVFGSGNFKTWIIEPQAEYTRPIWKGKLTALAGATFNKTEKNRLTVTGNGYSNDDLIGSLTGAATFSGTNDFEQYNYQAFFGRLNYNVANKYIVNFTGRRDGSSRFGPEYRFSNFGAIGAAWLFSNEKWAANIPSLSYGKLRGSYGVTGNDQIGEYMYLDTWGAGTSYGDSTTLLPTKLFNPDLHWEKSKKKEIALELGFFKDRLMLTTSFYYNLSSEPLVSYPLARSTGFSSIFSNLAGVEVVNKGWEITLTSRNLDGKFKWTTDFNITIPKNYLKKYPNLATSSYATKYSIGRSLNQVMAMQFLGVDPTTGLYAAKDRNNDGVGGTPDFVPGRNTDPRYYGGINNTFSYKGFDLSFFFQFTKQLGTSWKGNNVYNPPGMAYNVPVLALDRWQKPGDVTDVQKFTTSAGQINGLQGFYAFRFSDGILTDASFLRLKNVNLSYSLPASWLNAVHVRSSRLYMSAQNLFVITPYKGGDPEIQNYTRMAPLRTITGGLQISL</sequence>
<dbReference type="InterPro" id="IPR036942">
    <property type="entry name" value="Beta-barrel_TonB_sf"/>
</dbReference>
<comment type="similarity">
    <text evidence="7">Belongs to the TonB-dependent receptor family.</text>
</comment>
<keyword evidence="3 7" id="KW-1134">Transmembrane beta strand</keyword>
<name>A0A6N8J9X0_9BACT</name>
<keyword evidence="6 7" id="KW-0998">Cell outer membrane</keyword>
<dbReference type="InterPro" id="IPR023996">
    <property type="entry name" value="TonB-dep_OMP_SusC/RagA"/>
</dbReference>
<evidence type="ECO:0000256" key="4">
    <source>
        <dbReference type="ARBA" id="ARBA00022692"/>
    </source>
</evidence>
<accession>A0A6N8J9X0</accession>
<keyword evidence="5 7" id="KW-0472">Membrane</keyword>
<reference evidence="9 10" key="1">
    <citation type="submission" date="2019-12" db="EMBL/GenBank/DDBJ databases">
        <title>The draft genomic sequence of strain Chitinophaga oryziterrae JCM 16595.</title>
        <authorList>
            <person name="Zhang X."/>
        </authorList>
    </citation>
    <scope>NUCLEOTIDE SEQUENCE [LARGE SCALE GENOMIC DNA]</scope>
    <source>
        <strain evidence="9 10">JCM 16595</strain>
    </source>
</reference>
<comment type="caution">
    <text evidence="9">The sequence shown here is derived from an EMBL/GenBank/DDBJ whole genome shotgun (WGS) entry which is preliminary data.</text>
</comment>
<dbReference type="SUPFAM" id="SSF49464">
    <property type="entry name" value="Carboxypeptidase regulatory domain-like"/>
    <property type="match status" value="1"/>
</dbReference>
<dbReference type="Pfam" id="PF13715">
    <property type="entry name" value="CarbopepD_reg_2"/>
    <property type="match status" value="1"/>
</dbReference>
<gene>
    <name evidence="9" type="ORF">GO495_10980</name>
</gene>
<dbReference type="NCBIfam" id="TIGR04056">
    <property type="entry name" value="OMP_RagA_SusC"/>
    <property type="match status" value="1"/>
</dbReference>
<keyword evidence="4 7" id="KW-0812">Transmembrane</keyword>
<feature type="domain" description="Secretin/TonB short N-terminal" evidence="8">
    <location>
        <begin position="59"/>
        <end position="109"/>
    </location>
</feature>
<dbReference type="GO" id="GO:0009279">
    <property type="term" value="C:cell outer membrane"/>
    <property type="evidence" value="ECO:0007669"/>
    <property type="project" value="UniProtKB-SubCell"/>
</dbReference>
<organism evidence="9 10">
    <name type="scientific">Chitinophaga oryziterrae</name>
    <dbReference type="NCBI Taxonomy" id="1031224"/>
    <lineage>
        <taxon>Bacteria</taxon>
        <taxon>Pseudomonadati</taxon>
        <taxon>Bacteroidota</taxon>
        <taxon>Chitinophagia</taxon>
        <taxon>Chitinophagales</taxon>
        <taxon>Chitinophagaceae</taxon>
        <taxon>Chitinophaga</taxon>
    </lineage>
</organism>
<evidence type="ECO:0000256" key="6">
    <source>
        <dbReference type="ARBA" id="ARBA00023237"/>
    </source>
</evidence>
<dbReference type="PROSITE" id="PS52016">
    <property type="entry name" value="TONB_DEPENDENT_REC_3"/>
    <property type="match status" value="1"/>
</dbReference>
<keyword evidence="2 7" id="KW-0813">Transport</keyword>
<evidence type="ECO:0000256" key="1">
    <source>
        <dbReference type="ARBA" id="ARBA00004571"/>
    </source>
</evidence>
<evidence type="ECO:0000256" key="2">
    <source>
        <dbReference type="ARBA" id="ARBA00022448"/>
    </source>
</evidence>